<evidence type="ECO:0000256" key="1">
    <source>
        <dbReference type="ARBA" id="ARBA00004141"/>
    </source>
</evidence>
<dbReference type="GO" id="GO:0016020">
    <property type="term" value="C:membrane"/>
    <property type="evidence" value="ECO:0007669"/>
    <property type="project" value="UniProtKB-SubCell"/>
</dbReference>
<accession>A0ABD5DFG3</accession>
<reference evidence="9" key="1">
    <citation type="submission" date="2019-07" db="EMBL/GenBank/DDBJ databases">
        <title>Biological characteristics of mucoid Acinetobacter baumannii from a general hospital in China.</title>
        <authorList>
            <person name="Hua X."/>
            <person name="Yu Y."/>
        </authorList>
    </citation>
    <scope>NUCLEOTIDE SEQUENCE [LARGE SCALE GENOMIC DNA]</scope>
    <source>
        <strain evidence="9">N41</strain>
    </source>
</reference>
<evidence type="ECO:0000256" key="7">
    <source>
        <dbReference type="SAM" id="Phobius"/>
    </source>
</evidence>
<keyword evidence="6 7" id="KW-0472">Membrane</keyword>
<keyword evidence="2" id="KW-0813">Transport</keyword>
<organism evidence="9">
    <name type="scientific">Acinetobacter baumannii</name>
    <dbReference type="NCBI Taxonomy" id="470"/>
    <lineage>
        <taxon>Bacteria</taxon>
        <taxon>Pseudomonadati</taxon>
        <taxon>Pseudomonadota</taxon>
        <taxon>Gammaproteobacteria</taxon>
        <taxon>Moraxellales</taxon>
        <taxon>Moraxellaceae</taxon>
        <taxon>Acinetobacter</taxon>
        <taxon>Acinetobacter calcoaceticus/baumannii complex</taxon>
    </lineage>
</organism>
<evidence type="ECO:0000259" key="8">
    <source>
        <dbReference type="Pfam" id="PF03600"/>
    </source>
</evidence>
<evidence type="ECO:0000256" key="4">
    <source>
        <dbReference type="ARBA" id="ARBA00022737"/>
    </source>
</evidence>
<dbReference type="InterPro" id="IPR051679">
    <property type="entry name" value="DASS-Related_Transporters"/>
</dbReference>
<keyword evidence="5 7" id="KW-1133">Transmembrane helix</keyword>
<proteinExistence type="predicted"/>
<feature type="non-terminal residue" evidence="9">
    <location>
        <position position="85"/>
    </location>
</feature>
<evidence type="ECO:0000256" key="5">
    <source>
        <dbReference type="ARBA" id="ARBA00022989"/>
    </source>
</evidence>
<gene>
    <name evidence="9" type="ORF">FPK87_25835</name>
</gene>
<evidence type="ECO:0000256" key="3">
    <source>
        <dbReference type="ARBA" id="ARBA00022692"/>
    </source>
</evidence>
<dbReference type="InterPro" id="IPR004680">
    <property type="entry name" value="Cit_transptr-like_dom"/>
</dbReference>
<dbReference type="PANTHER" id="PTHR43652:SF1">
    <property type="entry name" value="RESPONSE REGULATOR"/>
    <property type="match status" value="1"/>
</dbReference>
<feature type="non-terminal residue" evidence="9">
    <location>
        <position position="1"/>
    </location>
</feature>
<dbReference type="AlphaFoldDB" id="A0ABD5DFG3"/>
<dbReference type="PANTHER" id="PTHR43652">
    <property type="entry name" value="BASIC AMINO ACID ANTIPORTER YFCC-RELATED"/>
    <property type="match status" value="1"/>
</dbReference>
<feature type="domain" description="Citrate transporter-like" evidence="8">
    <location>
        <begin position="1"/>
        <end position="76"/>
    </location>
</feature>
<evidence type="ECO:0000256" key="6">
    <source>
        <dbReference type="ARBA" id="ARBA00023136"/>
    </source>
</evidence>
<sequence length="85" mass="9168">VVLSVSARMNTSPSRLMMPLSFAGLINGMMTLVATPPNLVVNSELLREGLHGFSFFSVTPIGLVVLILGIVYMLAVRFMLKTDNG</sequence>
<comment type="caution">
    <text evidence="9">The sequence shown here is derived from an EMBL/GenBank/DDBJ whole genome shotgun (WGS) entry which is preliminary data.</text>
</comment>
<feature type="transmembrane region" description="Helical" evidence="7">
    <location>
        <begin position="55"/>
        <end position="80"/>
    </location>
</feature>
<evidence type="ECO:0000256" key="2">
    <source>
        <dbReference type="ARBA" id="ARBA00022448"/>
    </source>
</evidence>
<protein>
    <submittedName>
        <fullName evidence="9">SLC13 family permease</fullName>
    </submittedName>
</protein>
<evidence type="ECO:0000313" key="9">
    <source>
        <dbReference type="EMBL" id="MDR8263844.1"/>
    </source>
</evidence>
<name>A0ABD5DFG3_ACIBA</name>
<dbReference type="Pfam" id="PF03600">
    <property type="entry name" value="CitMHS"/>
    <property type="match status" value="1"/>
</dbReference>
<feature type="transmembrane region" description="Helical" evidence="7">
    <location>
        <begin position="16"/>
        <end position="35"/>
    </location>
</feature>
<keyword evidence="3 7" id="KW-0812">Transmembrane</keyword>
<comment type="subcellular location">
    <subcellularLocation>
        <location evidence="1">Membrane</location>
        <topology evidence="1">Multi-pass membrane protein</topology>
    </subcellularLocation>
</comment>
<keyword evidence="4" id="KW-0677">Repeat</keyword>
<dbReference type="EMBL" id="VMBB01001161">
    <property type="protein sequence ID" value="MDR8263844.1"/>
    <property type="molecule type" value="Genomic_DNA"/>
</dbReference>